<dbReference type="GO" id="GO:0043565">
    <property type="term" value="F:sequence-specific DNA binding"/>
    <property type="evidence" value="ECO:0007669"/>
    <property type="project" value="InterPro"/>
</dbReference>
<feature type="modified residue" description="4-aspartylphosphate" evidence="12">
    <location>
        <position position="717"/>
    </location>
</feature>
<evidence type="ECO:0000256" key="9">
    <source>
        <dbReference type="ARBA" id="ARBA00023015"/>
    </source>
</evidence>
<keyword evidence="8" id="KW-0902">Two-component regulatory system</keyword>
<dbReference type="PROSITE" id="PS50110">
    <property type="entry name" value="RESPONSE_REGULATORY"/>
    <property type="match status" value="1"/>
</dbReference>
<dbReference type="InterPro" id="IPR011006">
    <property type="entry name" value="CheY-like_superfamily"/>
</dbReference>
<dbReference type="SMART" id="SM00387">
    <property type="entry name" value="HATPase_c"/>
    <property type="match status" value="1"/>
</dbReference>
<dbReference type="AlphaFoldDB" id="A0A1S2VE25"/>
<evidence type="ECO:0000256" key="11">
    <source>
        <dbReference type="ARBA" id="ARBA00023163"/>
    </source>
</evidence>
<dbReference type="GO" id="GO:0000155">
    <property type="term" value="F:phosphorelay sensor kinase activity"/>
    <property type="evidence" value="ECO:0007669"/>
    <property type="project" value="InterPro"/>
</dbReference>
<keyword evidence="9" id="KW-0805">Transcription regulation</keyword>
<dbReference type="InterPro" id="IPR036097">
    <property type="entry name" value="HisK_dim/P_sf"/>
</dbReference>
<dbReference type="InterPro" id="IPR009057">
    <property type="entry name" value="Homeodomain-like_sf"/>
</dbReference>
<dbReference type="Pfam" id="PF13407">
    <property type="entry name" value="Peripla_BP_4"/>
    <property type="match status" value="1"/>
</dbReference>
<evidence type="ECO:0000256" key="2">
    <source>
        <dbReference type="ARBA" id="ARBA00012438"/>
    </source>
</evidence>
<keyword evidence="4" id="KW-0808">Transferase</keyword>
<keyword evidence="6" id="KW-0418">Kinase</keyword>
<feature type="domain" description="Response regulatory" evidence="16">
    <location>
        <begin position="669"/>
        <end position="784"/>
    </location>
</feature>
<dbReference type="Gene3D" id="3.30.565.10">
    <property type="entry name" value="Histidine kinase-like ATPase, C-terminal domain"/>
    <property type="match status" value="1"/>
</dbReference>
<gene>
    <name evidence="17" type="ORF">BLX24_24625</name>
</gene>
<dbReference type="InterPro" id="IPR025997">
    <property type="entry name" value="SBP_2_dom"/>
</dbReference>
<dbReference type="PROSITE" id="PS50109">
    <property type="entry name" value="HIS_KIN"/>
    <property type="match status" value="1"/>
</dbReference>
<evidence type="ECO:0000256" key="12">
    <source>
        <dbReference type="PROSITE-ProRule" id="PRU00169"/>
    </source>
</evidence>
<dbReference type="Pfam" id="PF12833">
    <property type="entry name" value="HTH_18"/>
    <property type="match status" value="1"/>
</dbReference>
<dbReference type="PRINTS" id="PR00344">
    <property type="entry name" value="BCTRLSENSOR"/>
</dbReference>
<dbReference type="InterPro" id="IPR028082">
    <property type="entry name" value="Peripla_BP_I"/>
</dbReference>
<dbReference type="Gene3D" id="1.10.287.130">
    <property type="match status" value="1"/>
</dbReference>
<dbReference type="Pfam" id="PF00512">
    <property type="entry name" value="HisKA"/>
    <property type="match status" value="1"/>
</dbReference>
<dbReference type="PANTHER" id="PTHR43547">
    <property type="entry name" value="TWO-COMPONENT HISTIDINE KINASE"/>
    <property type="match status" value="1"/>
</dbReference>
<dbReference type="InterPro" id="IPR005467">
    <property type="entry name" value="His_kinase_dom"/>
</dbReference>
<dbReference type="InterPro" id="IPR001789">
    <property type="entry name" value="Sig_transdc_resp-reg_receiver"/>
</dbReference>
<dbReference type="SUPFAM" id="SSF46689">
    <property type="entry name" value="Homeodomain-like"/>
    <property type="match status" value="1"/>
</dbReference>
<dbReference type="InterPro" id="IPR003661">
    <property type="entry name" value="HisK_dim/P_dom"/>
</dbReference>
<feature type="transmembrane region" description="Helical" evidence="13">
    <location>
        <begin position="339"/>
        <end position="362"/>
    </location>
</feature>
<dbReference type="SUPFAM" id="SSF55874">
    <property type="entry name" value="ATPase domain of HSP90 chaperone/DNA topoisomerase II/histidine kinase"/>
    <property type="match status" value="1"/>
</dbReference>
<evidence type="ECO:0000256" key="7">
    <source>
        <dbReference type="ARBA" id="ARBA00022840"/>
    </source>
</evidence>
<dbReference type="SMART" id="SM00342">
    <property type="entry name" value="HTH_ARAC"/>
    <property type="match status" value="1"/>
</dbReference>
<evidence type="ECO:0000256" key="8">
    <source>
        <dbReference type="ARBA" id="ARBA00023012"/>
    </source>
</evidence>
<comment type="catalytic activity">
    <reaction evidence="1">
        <text>ATP + protein L-histidine = ADP + protein N-phospho-L-histidine.</text>
        <dbReference type="EC" id="2.7.13.3"/>
    </reaction>
</comment>
<dbReference type="InterPro" id="IPR004358">
    <property type="entry name" value="Sig_transdc_His_kin-like_C"/>
</dbReference>
<evidence type="ECO:0000256" key="4">
    <source>
        <dbReference type="ARBA" id="ARBA00022679"/>
    </source>
</evidence>
<dbReference type="InterPro" id="IPR018060">
    <property type="entry name" value="HTH_AraC"/>
</dbReference>
<dbReference type="Gene3D" id="1.10.10.60">
    <property type="entry name" value="Homeodomain-like"/>
    <property type="match status" value="1"/>
</dbReference>
<feature type="domain" description="HTH araC/xylS-type" evidence="14">
    <location>
        <begin position="816"/>
        <end position="915"/>
    </location>
</feature>
<dbReference type="SMART" id="SM00388">
    <property type="entry name" value="HisKA"/>
    <property type="match status" value="1"/>
</dbReference>
<dbReference type="GO" id="GO:0003700">
    <property type="term" value="F:DNA-binding transcription factor activity"/>
    <property type="evidence" value="ECO:0007669"/>
    <property type="project" value="InterPro"/>
</dbReference>
<evidence type="ECO:0000259" key="14">
    <source>
        <dbReference type="PROSITE" id="PS01124"/>
    </source>
</evidence>
<dbReference type="PROSITE" id="PS51257">
    <property type="entry name" value="PROKAR_LIPOPROTEIN"/>
    <property type="match status" value="1"/>
</dbReference>
<evidence type="ECO:0000259" key="16">
    <source>
        <dbReference type="PROSITE" id="PS50110"/>
    </source>
</evidence>
<dbReference type="SMART" id="SM00448">
    <property type="entry name" value="REC"/>
    <property type="match status" value="1"/>
</dbReference>
<evidence type="ECO:0000259" key="15">
    <source>
        <dbReference type="PROSITE" id="PS50109"/>
    </source>
</evidence>
<keyword evidence="13" id="KW-0812">Transmembrane</keyword>
<keyword evidence="13" id="KW-0472">Membrane</keyword>
<dbReference type="SUPFAM" id="SSF47384">
    <property type="entry name" value="Homodimeric domain of signal transducing histidine kinase"/>
    <property type="match status" value="1"/>
</dbReference>
<dbReference type="FunFam" id="3.30.565.10:FF:000037">
    <property type="entry name" value="Hybrid sensor histidine kinase/response regulator"/>
    <property type="match status" value="1"/>
</dbReference>
<evidence type="ECO:0000256" key="3">
    <source>
        <dbReference type="ARBA" id="ARBA00022553"/>
    </source>
</evidence>
<evidence type="ECO:0000313" key="17">
    <source>
        <dbReference type="EMBL" id="OIN56525.1"/>
    </source>
</evidence>
<evidence type="ECO:0000256" key="1">
    <source>
        <dbReference type="ARBA" id="ARBA00000085"/>
    </source>
</evidence>
<keyword evidence="7" id="KW-0067">ATP-binding</keyword>
<dbReference type="Pfam" id="PF02518">
    <property type="entry name" value="HATPase_c"/>
    <property type="match status" value="1"/>
</dbReference>
<dbReference type="EC" id="2.7.13.3" evidence="2"/>
<dbReference type="CDD" id="cd00082">
    <property type="entry name" value="HisKA"/>
    <property type="match status" value="1"/>
</dbReference>
<evidence type="ECO:0000256" key="13">
    <source>
        <dbReference type="SAM" id="Phobius"/>
    </source>
</evidence>
<keyword evidence="18" id="KW-1185">Reference proteome</keyword>
<feature type="domain" description="Histidine kinase" evidence="15">
    <location>
        <begin position="406"/>
        <end position="622"/>
    </location>
</feature>
<comment type="caution">
    <text evidence="17">The sequence shown here is derived from an EMBL/GenBank/DDBJ whole genome shotgun (WGS) entry which is preliminary data.</text>
</comment>
<dbReference type="EMBL" id="MORL01000022">
    <property type="protein sequence ID" value="OIN56525.1"/>
    <property type="molecule type" value="Genomic_DNA"/>
</dbReference>
<dbReference type="PROSITE" id="PS00041">
    <property type="entry name" value="HTH_ARAC_FAMILY_1"/>
    <property type="match status" value="1"/>
</dbReference>
<accession>A0A1S2VE25</accession>
<dbReference type="InterPro" id="IPR036890">
    <property type="entry name" value="HATPase_C_sf"/>
</dbReference>
<dbReference type="SUPFAM" id="SSF52172">
    <property type="entry name" value="CheY-like"/>
    <property type="match status" value="1"/>
</dbReference>
<dbReference type="InterPro" id="IPR018062">
    <property type="entry name" value="HTH_AraC-typ_CS"/>
</dbReference>
<sequence length="921" mass="103406">MPFIRILPLLLLYISTGCKETNPEENEYIIGFSQCTAGDTWRKSMQEGMEREVSFYPNLTLIHRNAHENSKLQIQQIRELVNAGVNLLIISPNEAIPITPIVEELYNKGIPVVILDRQTTSKKYTAYVGSNNLEIGRAAGHYINTLLKGNGKVLEILGTSGASPTRDRHAGFVESIAQSPGIQLIDKFHGDWEQEYVLKQLPAMLAKHPDIDLIYAHNDRMALGAYKVCKQAGLEQKIKFIGVDGLAGPNGGIDLVEKGIINATMLYPTGGEEAIRTALRILRKQPFSKENILETMVINPANVHSLKVQSDKILSQQQDITRQQIRLQEQSNLYHNQRIVLYILVFLLIGAIILATIVFISLRENRAINAKLEAQNQEILSQRNQILDMAERLRESTEAKLRFFTNFSHELRTPLTLILGPIEDILTNKNVSPGNQRKDLELVRKNAQQLLHLVNLLMDFRKIEVGKMPLRVAQYDIVWFVQEIMNVFKNIARQRRITYRLTSSAPGIAVWFDANLLDKVFYNLLANAFKYTTDGGQILLHVSLDDSNESVLITVEDDGQGISQEEQQHIFEWFYQGNTSVGGTGIGLALSHELVQMHHGNLSVRSEVGNGCTFTVRLPLTQPDKTADSLPVEPSWTPSAFSPPTFDQAPLFEYTTSMPSLPPPNAEATVLVIEDNADLRAFLVSKLQPHFQVLEAADGNTGVTMAFENLPDIVVCDVVIPGQSGIQVVNQLKNDWRTSHIPAVMLTARNTPEQIIEGVQSGADLYIMKPFNPIYLIESMKTLLRSRERIRDHFRRELSLDTATLAPQRTDRKFVDDLTAVIEQNIANSELTVDGIAQAIGLSRMQLYRKSKALLGCGVMDYLQNIRLTKARQLLLRQNTTIAEVAYEVGFSSSTYFATAFKQKYNISPSEFKNLHTPSQN</sequence>
<reference evidence="17 18" key="1">
    <citation type="submission" date="2016-10" db="EMBL/GenBank/DDBJ databases">
        <title>Arsenicibacter rosenii gen. nov., sp. nov., an efficient arsenic-methylating bacterium isolated from an arsenic-contaminated paddy soil.</title>
        <authorList>
            <person name="Huang K."/>
        </authorList>
    </citation>
    <scope>NUCLEOTIDE SEQUENCE [LARGE SCALE GENOMIC DNA]</scope>
    <source>
        <strain evidence="17 18">SM-1</strain>
    </source>
</reference>
<dbReference type="InterPro" id="IPR003594">
    <property type="entry name" value="HATPase_dom"/>
</dbReference>
<evidence type="ECO:0000313" key="18">
    <source>
        <dbReference type="Proteomes" id="UP000181790"/>
    </source>
</evidence>
<proteinExistence type="predicted"/>
<name>A0A1S2VE25_9BACT</name>
<dbReference type="GO" id="GO:0005524">
    <property type="term" value="F:ATP binding"/>
    <property type="evidence" value="ECO:0007669"/>
    <property type="project" value="UniProtKB-KW"/>
</dbReference>
<dbReference type="Pfam" id="PF00072">
    <property type="entry name" value="Response_reg"/>
    <property type="match status" value="1"/>
</dbReference>
<keyword evidence="11" id="KW-0804">Transcription</keyword>
<evidence type="ECO:0000256" key="10">
    <source>
        <dbReference type="ARBA" id="ARBA00023125"/>
    </source>
</evidence>
<protein>
    <recommendedName>
        <fullName evidence="2">histidine kinase</fullName>
        <ecNumber evidence="2">2.7.13.3</ecNumber>
    </recommendedName>
</protein>
<dbReference type="PROSITE" id="PS01124">
    <property type="entry name" value="HTH_ARAC_FAMILY_2"/>
    <property type="match status" value="1"/>
</dbReference>
<organism evidence="17 18">
    <name type="scientific">Arsenicibacter rosenii</name>
    <dbReference type="NCBI Taxonomy" id="1750698"/>
    <lineage>
        <taxon>Bacteria</taxon>
        <taxon>Pseudomonadati</taxon>
        <taxon>Bacteroidota</taxon>
        <taxon>Cytophagia</taxon>
        <taxon>Cytophagales</taxon>
        <taxon>Spirosomataceae</taxon>
        <taxon>Arsenicibacter</taxon>
    </lineage>
</organism>
<keyword evidence="5" id="KW-0547">Nucleotide-binding</keyword>
<dbReference type="Gene3D" id="3.40.50.2300">
    <property type="match status" value="3"/>
</dbReference>
<dbReference type="PANTHER" id="PTHR43547:SF2">
    <property type="entry name" value="HYBRID SIGNAL TRANSDUCTION HISTIDINE KINASE C"/>
    <property type="match status" value="1"/>
</dbReference>
<dbReference type="CDD" id="cd06308">
    <property type="entry name" value="PBP1_sensor_kinase-like"/>
    <property type="match status" value="1"/>
</dbReference>
<keyword evidence="13" id="KW-1133">Transmembrane helix</keyword>
<keyword evidence="10" id="KW-0238">DNA-binding</keyword>
<dbReference type="Proteomes" id="UP000181790">
    <property type="component" value="Unassembled WGS sequence"/>
</dbReference>
<dbReference type="SUPFAM" id="SSF53822">
    <property type="entry name" value="Periplasmic binding protein-like I"/>
    <property type="match status" value="1"/>
</dbReference>
<evidence type="ECO:0000256" key="6">
    <source>
        <dbReference type="ARBA" id="ARBA00022777"/>
    </source>
</evidence>
<evidence type="ECO:0000256" key="5">
    <source>
        <dbReference type="ARBA" id="ARBA00022741"/>
    </source>
</evidence>
<dbReference type="FunFam" id="1.10.287.130:FF:000045">
    <property type="entry name" value="Two-component system sensor histidine kinase/response regulator"/>
    <property type="match status" value="1"/>
</dbReference>
<keyword evidence="3 12" id="KW-0597">Phosphoprotein</keyword>